<dbReference type="Proteomes" id="UP000003233">
    <property type="component" value="Unassembled WGS sequence"/>
</dbReference>
<keyword evidence="3" id="KW-1185">Reference proteome</keyword>
<dbReference type="Gene3D" id="3.40.50.2000">
    <property type="entry name" value="Glycogen Phosphorylase B"/>
    <property type="match status" value="2"/>
</dbReference>
<proteinExistence type="predicted"/>
<dbReference type="PANTHER" id="PTHR12526:SF630">
    <property type="entry name" value="GLYCOSYLTRANSFERASE"/>
    <property type="match status" value="1"/>
</dbReference>
<dbReference type="SUPFAM" id="SSF53756">
    <property type="entry name" value="UDP-Glycosyltransferase/glycogen phosphorylase"/>
    <property type="match status" value="1"/>
</dbReference>
<dbReference type="RefSeq" id="WP_008696268.1">
    <property type="nucleotide sequence ID" value="NZ_KE161007.1"/>
</dbReference>
<name>H1PR08_9FUSO</name>
<accession>H1PR08</accession>
<sequence>MKKIKVGLLVEEFYDKDLGGFGGYGILAREYLTKYLSSEEIEIEVIIGSNSKKESKTIIKDGIKIHYLPKNWSTKFDIDFIYLLKVKEFFKKQKFDIYMSIEMSKIAYEVLKREKNKKLILWVQDPRPKYDWEEIKSVSISNEYNSYLNYYSKWEERIQKLLKKLNIENRLILISQGEYLKKKAKDLYKLPENIEIKYFPNPIKIQNRVNFDLKKDSVIFLGRLTPVKRPWIYFELAKLFPEKIFYVCGQGDEISEILEKYKNIKNLKFMGHIFGEEKDKLLKEAKVLVNTSIHEAIPVSFLEAISYGLKILSCQNPDDITANNGYFTGTVLGDGYEEIEKFQKGLKYCFDNYNESEILESIKKIRENHNLEKFIKEGREIIKNGARNE</sequence>
<evidence type="ECO:0000259" key="1">
    <source>
        <dbReference type="Pfam" id="PF00534"/>
    </source>
</evidence>
<dbReference type="EMBL" id="AGWJ02000002">
    <property type="protein sequence ID" value="EHO82821.1"/>
    <property type="molecule type" value="Genomic_DNA"/>
</dbReference>
<dbReference type="HOGENOM" id="CLU_725155_0_0_0"/>
<feature type="domain" description="Glycosyl transferase family 1" evidence="1">
    <location>
        <begin position="205"/>
        <end position="356"/>
    </location>
</feature>
<dbReference type="GO" id="GO:0016757">
    <property type="term" value="F:glycosyltransferase activity"/>
    <property type="evidence" value="ECO:0007669"/>
    <property type="project" value="InterPro"/>
</dbReference>
<dbReference type="PANTHER" id="PTHR12526">
    <property type="entry name" value="GLYCOSYLTRANSFERASE"/>
    <property type="match status" value="1"/>
</dbReference>
<dbReference type="BioCyc" id="FSP457404-HMP:GTSQ-853-MONOMER"/>
<gene>
    <name evidence="2" type="ORF">HMPREF0402_00851</name>
</gene>
<comment type="caution">
    <text evidence="2">The sequence shown here is derived from an EMBL/GenBank/DDBJ whole genome shotgun (WGS) entry which is preliminary data.</text>
</comment>
<dbReference type="CDD" id="cd03801">
    <property type="entry name" value="GT4_PimA-like"/>
    <property type="match status" value="1"/>
</dbReference>
<evidence type="ECO:0000313" key="3">
    <source>
        <dbReference type="Proteomes" id="UP000003233"/>
    </source>
</evidence>
<dbReference type="PATRIC" id="fig|457404.5.peg.416"/>
<organism evidence="2 3">
    <name type="scientific">Fusobacterium ulcerans 12-1B</name>
    <dbReference type="NCBI Taxonomy" id="457404"/>
    <lineage>
        <taxon>Bacteria</taxon>
        <taxon>Fusobacteriati</taxon>
        <taxon>Fusobacteriota</taxon>
        <taxon>Fusobacteriia</taxon>
        <taxon>Fusobacteriales</taxon>
        <taxon>Fusobacteriaceae</taxon>
        <taxon>Fusobacterium</taxon>
    </lineage>
</organism>
<dbReference type="AlphaFoldDB" id="H1PR08"/>
<evidence type="ECO:0000313" key="2">
    <source>
        <dbReference type="EMBL" id="EHO82821.1"/>
    </source>
</evidence>
<reference evidence="2 3" key="1">
    <citation type="submission" date="2012-07" db="EMBL/GenBank/DDBJ databases">
        <title>The Genome Sequence of Fusobacterium ulcerans 12_1B.</title>
        <authorList>
            <consortium name="The Broad Institute Genome Sequencing Platform"/>
            <person name="Earl A."/>
            <person name="Ward D."/>
            <person name="Feldgarden M."/>
            <person name="Gevers D."/>
            <person name="Strauss J."/>
            <person name="Ambrose C.E."/>
            <person name="Allen-Vercoe E."/>
            <person name="Walker B."/>
            <person name="Young S.K."/>
            <person name="Zeng Q."/>
            <person name="Gargeya S."/>
            <person name="Fitzgerald M."/>
            <person name="Haas B."/>
            <person name="Abouelleil A."/>
            <person name="Alvarado L."/>
            <person name="Arachchi H.M."/>
            <person name="Berlin A.M."/>
            <person name="Chapman S.B."/>
            <person name="Goldberg J."/>
            <person name="Griggs A."/>
            <person name="Gujja S."/>
            <person name="Hansen M."/>
            <person name="Howarth C."/>
            <person name="Imamovic A."/>
            <person name="Larimer J."/>
            <person name="McCowen C."/>
            <person name="Montmayeur A."/>
            <person name="Murphy C."/>
            <person name="Neiman D."/>
            <person name="Pearson M."/>
            <person name="Priest M."/>
            <person name="Roberts A."/>
            <person name="Saif S."/>
            <person name="Shea T."/>
            <person name="Sisk P."/>
            <person name="Sykes S."/>
            <person name="Wortman J."/>
            <person name="Nusbaum C."/>
            <person name="Birren B."/>
        </authorList>
    </citation>
    <scope>NUCLEOTIDE SEQUENCE [LARGE SCALE GENOMIC DNA]</scope>
    <source>
        <strain evidence="2 3">12_1B</strain>
    </source>
</reference>
<protein>
    <recommendedName>
        <fullName evidence="1">Glycosyl transferase family 1 domain-containing protein</fullName>
    </recommendedName>
</protein>
<dbReference type="Pfam" id="PF00534">
    <property type="entry name" value="Glycos_transf_1"/>
    <property type="match status" value="1"/>
</dbReference>
<dbReference type="InterPro" id="IPR001296">
    <property type="entry name" value="Glyco_trans_1"/>
</dbReference>